<feature type="chain" id="PRO_5034534925" description="Vacuolar protein sorting-associated protein 62" evidence="2">
    <location>
        <begin position="26"/>
        <end position="464"/>
    </location>
</feature>
<keyword evidence="1" id="KW-0812">Transmembrane</keyword>
<evidence type="ECO:0000313" key="3">
    <source>
        <dbReference type="EMBL" id="KAF9760235.1"/>
    </source>
</evidence>
<evidence type="ECO:0008006" key="5">
    <source>
        <dbReference type="Google" id="ProtNLM"/>
    </source>
</evidence>
<keyword evidence="1" id="KW-1133">Transmembrane helix</keyword>
<dbReference type="GO" id="GO:0006623">
    <property type="term" value="P:protein targeting to vacuole"/>
    <property type="evidence" value="ECO:0007669"/>
    <property type="project" value="TreeGrafter"/>
</dbReference>
<dbReference type="InterPro" id="IPR009291">
    <property type="entry name" value="Vps62"/>
</dbReference>
<dbReference type="Proteomes" id="UP000616885">
    <property type="component" value="Unassembled WGS sequence"/>
</dbReference>
<comment type="caution">
    <text evidence="3">The sequence shown here is derived from an EMBL/GenBank/DDBJ whole genome shotgun (WGS) entry which is preliminary data.</text>
</comment>
<organism evidence="3 4">
    <name type="scientific">Bionectria ochroleuca</name>
    <name type="common">Gliocladium roseum</name>
    <dbReference type="NCBI Taxonomy" id="29856"/>
    <lineage>
        <taxon>Eukaryota</taxon>
        <taxon>Fungi</taxon>
        <taxon>Dikarya</taxon>
        <taxon>Ascomycota</taxon>
        <taxon>Pezizomycotina</taxon>
        <taxon>Sordariomycetes</taxon>
        <taxon>Hypocreomycetidae</taxon>
        <taxon>Hypocreales</taxon>
        <taxon>Bionectriaceae</taxon>
        <taxon>Clonostachys</taxon>
    </lineage>
</organism>
<protein>
    <recommendedName>
        <fullName evidence="5">Vacuolar protein sorting-associated protein 62</fullName>
    </recommendedName>
</protein>
<keyword evidence="1" id="KW-0472">Membrane</keyword>
<feature type="transmembrane region" description="Helical" evidence="1">
    <location>
        <begin position="368"/>
        <end position="392"/>
    </location>
</feature>
<dbReference type="Pfam" id="PF06101">
    <property type="entry name" value="Vps62"/>
    <property type="match status" value="1"/>
</dbReference>
<keyword evidence="2" id="KW-0732">Signal</keyword>
<evidence type="ECO:0000313" key="4">
    <source>
        <dbReference type="Proteomes" id="UP000616885"/>
    </source>
</evidence>
<evidence type="ECO:0000256" key="1">
    <source>
        <dbReference type="SAM" id="Phobius"/>
    </source>
</evidence>
<sequence length="464" mass="52653">MSARLISASWLLVLASLLNFACCSASYDVPDYVAKHAPIVWLHSDDHYLPSDLLTHVQHTTPKIDGKLIKDKLPALNLDNLDLLNNYRDVALASNDDPLSNPAWMRGTAPDKDGRIHDATPCVVILVDNPFNDVDAFYFYFYSFDQGPNITQVLHPLERIVKGGKVGQGMHFGNHIGDWEHNMIRFKDGKPVGIWYSQHRDGAAYQWGDPELTVTDGRPTVYSARGSHANYAKPGDNIHDVALIDWCDKGKKWDPVLSAYFFKYHKDNETVTTLNPPDKKNSGPPAHNFTSLFYYDGIWGDDQLSDSDPRQDHVPKFGFRRFLDGPQGPKYKQIVRKEIYPNRRPKKTWIEFSAGMFMTAYPWALEGWRGWVTFVFVVILIFLLGVGVKVAITKGVRRYYSKGRYQKLQQGEQILMEDFETNEVLFRAATGPWTGTGQTGRIGVMILCRLSCGLYLGPFSSYFP</sequence>
<proteinExistence type="predicted"/>
<dbReference type="InterPro" id="IPR053102">
    <property type="entry name" value="VPS_Associated"/>
</dbReference>
<accession>A0A8H7TUS4</accession>
<dbReference type="PANTHER" id="PTHR48220">
    <property type="match status" value="1"/>
</dbReference>
<dbReference type="PANTHER" id="PTHR48220:SF1">
    <property type="entry name" value="VACUOLAR PROTEIN SORTING-ASSOCIATED PROTEIN 62-RELATED"/>
    <property type="match status" value="1"/>
</dbReference>
<feature type="signal peptide" evidence="2">
    <location>
        <begin position="1"/>
        <end position="25"/>
    </location>
</feature>
<evidence type="ECO:0000256" key="2">
    <source>
        <dbReference type="SAM" id="SignalP"/>
    </source>
</evidence>
<reference evidence="3" key="1">
    <citation type="submission" date="2020-10" db="EMBL/GenBank/DDBJ databases">
        <title>High-Quality Genome Resource of Clonostachys rosea strain S41 by Oxford Nanopore Long-Read Sequencing.</title>
        <authorList>
            <person name="Wang H."/>
        </authorList>
    </citation>
    <scope>NUCLEOTIDE SEQUENCE</scope>
    <source>
        <strain evidence="3">S41</strain>
    </source>
</reference>
<dbReference type="AlphaFoldDB" id="A0A8H7TUS4"/>
<dbReference type="EMBL" id="JADCTT010000001">
    <property type="protein sequence ID" value="KAF9760235.1"/>
    <property type="molecule type" value="Genomic_DNA"/>
</dbReference>
<name>A0A8H7TUS4_BIOOC</name>
<dbReference type="GO" id="GO:0000329">
    <property type="term" value="C:fungal-type vacuole membrane"/>
    <property type="evidence" value="ECO:0007669"/>
    <property type="project" value="TreeGrafter"/>
</dbReference>
<gene>
    <name evidence="3" type="ORF">IM811_001929</name>
</gene>